<accession>A0A268EG16</accession>
<evidence type="ECO:0000313" key="8">
    <source>
        <dbReference type="EMBL" id="PAD72067.1"/>
    </source>
</evidence>
<organism evidence="8 9">
    <name type="scientific">Paenibacillus campinasensis</name>
    <dbReference type="NCBI Taxonomy" id="66347"/>
    <lineage>
        <taxon>Bacteria</taxon>
        <taxon>Bacillati</taxon>
        <taxon>Bacillota</taxon>
        <taxon>Bacilli</taxon>
        <taxon>Bacillales</taxon>
        <taxon>Paenibacillaceae</taxon>
        <taxon>Paenibacillus</taxon>
    </lineage>
</organism>
<dbReference type="Proteomes" id="UP000435177">
    <property type="component" value="Unassembled WGS sequence"/>
</dbReference>
<evidence type="ECO:0000256" key="2">
    <source>
        <dbReference type="ARBA" id="ARBA00022723"/>
    </source>
</evidence>
<dbReference type="GO" id="GO:0016787">
    <property type="term" value="F:hydrolase activity"/>
    <property type="evidence" value="ECO:0007669"/>
    <property type="project" value="UniProtKB-KW"/>
</dbReference>
<keyword evidence="4" id="KW-0460">Magnesium</keyword>
<evidence type="ECO:0000256" key="3">
    <source>
        <dbReference type="ARBA" id="ARBA00022801"/>
    </source>
</evidence>
<dbReference type="InterPro" id="IPR019307">
    <property type="entry name" value="RNA-bd_AU-1/RNase_E/G"/>
</dbReference>
<keyword evidence="3" id="KW-0378">Hydrolase</keyword>
<dbReference type="PANTHER" id="PTHR30001:SF0">
    <property type="entry name" value="RIBONUCLEASE G"/>
    <property type="match status" value="1"/>
</dbReference>
<comment type="cofactor">
    <cofactor evidence="1">
        <name>Mg(2+)</name>
        <dbReference type="ChEBI" id="CHEBI:18420"/>
    </cofactor>
</comment>
<reference evidence="8 9" key="1">
    <citation type="submission" date="2017-07" db="EMBL/GenBank/DDBJ databases">
        <title>Isolation and whole genome analysis of endospore-forming bacteria from heroin.</title>
        <authorList>
            <person name="Kalinowski J."/>
            <person name="Ahrens B."/>
            <person name="Al-Dilaimi A."/>
            <person name="Winkler A."/>
            <person name="Wibberg D."/>
            <person name="Schleenbecker U."/>
            <person name="Ruckert C."/>
            <person name="Wolfel R."/>
            <person name="Grass G."/>
        </authorList>
    </citation>
    <scope>NUCLEOTIDE SEQUENCE [LARGE SCALE GENOMIC DNA]</scope>
    <source>
        <strain evidence="8 9">7537-G1</strain>
    </source>
</reference>
<dbReference type="GO" id="GO:0005737">
    <property type="term" value="C:cytoplasm"/>
    <property type="evidence" value="ECO:0007669"/>
    <property type="project" value="TreeGrafter"/>
</dbReference>
<dbReference type="InterPro" id="IPR003029">
    <property type="entry name" value="S1_domain"/>
</dbReference>
<dbReference type="AlphaFoldDB" id="A0A268EG16"/>
<dbReference type="NCBIfam" id="TIGR00757">
    <property type="entry name" value="RNaseEG"/>
    <property type="match status" value="1"/>
</dbReference>
<evidence type="ECO:0000256" key="1">
    <source>
        <dbReference type="ARBA" id="ARBA00001946"/>
    </source>
</evidence>
<dbReference type="GO" id="GO:0003723">
    <property type="term" value="F:RNA binding"/>
    <property type="evidence" value="ECO:0007669"/>
    <property type="project" value="UniProtKB-KW"/>
</dbReference>
<evidence type="ECO:0000313" key="9">
    <source>
        <dbReference type="Proteomes" id="UP000215596"/>
    </source>
</evidence>
<dbReference type="RefSeq" id="WP_095267798.1">
    <property type="nucleotide sequence ID" value="NZ_NPBY01000083.1"/>
</dbReference>
<dbReference type="InterPro" id="IPR004659">
    <property type="entry name" value="RNase_E/G"/>
</dbReference>
<proteinExistence type="predicted"/>
<dbReference type="Proteomes" id="UP000215596">
    <property type="component" value="Unassembled WGS sequence"/>
</dbReference>
<keyword evidence="5" id="KW-0694">RNA-binding</keyword>
<evidence type="ECO:0000256" key="5">
    <source>
        <dbReference type="ARBA" id="ARBA00022884"/>
    </source>
</evidence>
<keyword evidence="2" id="KW-0479">Metal-binding</keyword>
<gene>
    <name evidence="8" type="ORF">CHH67_23425</name>
    <name evidence="7" type="ORF">GNP94_17490</name>
</gene>
<evidence type="ECO:0000256" key="4">
    <source>
        <dbReference type="ARBA" id="ARBA00022842"/>
    </source>
</evidence>
<dbReference type="Gene3D" id="2.40.50.140">
    <property type="entry name" value="Nucleic acid-binding proteins"/>
    <property type="match status" value="1"/>
</dbReference>
<keyword evidence="10" id="KW-1185">Reference proteome</keyword>
<comment type="caution">
    <text evidence="8">The sequence shown here is derived from an EMBL/GenBank/DDBJ whole genome shotgun (WGS) entry which is preliminary data.</text>
</comment>
<dbReference type="EMBL" id="NPBY01000083">
    <property type="protein sequence ID" value="PAD72067.1"/>
    <property type="molecule type" value="Genomic_DNA"/>
</dbReference>
<sequence>MKQMLVHCHDDTVQMALIEDGKLVEYAAERSRQQSIVGSFYLGKVVNVLPGMQAAFVDIGLKKNAFLYVDDVLHPHLEKQPKPKPSISELLHVGQEVMVQVMKDARGGKGPRITTHYSLPGRCTVYMPTADYVAVSKKIQSEGERDRLRMIGERLKMGEEGFIMRTVAEDEPEQTILNDLEYLREEWEMIQSKASRAAAPALLHRDLGILQRFIRDMFDPDSDELIIDDEAKGAEAAVYLKDRVNEGEPNVQLYRDAMPLFQRYGVDEQLKMRFSRKIMLPEGVAVVIDHTEAMTVVDVNTARFIGGDNFEETVLRANLLAAEEIAGLLRLRDIGGIIMIDFIDMDREEHRQQVTAAIEKVMAKDRSKSYIVGWTKLGLLEMTRKKARESVLLLSYKPCPACGGRGVVEG</sequence>
<dbReference type="PROSITE" id="PS50126">
    <property type="entry name" value="S1"/>
    <property type="match status" value="1"/>
</dbReference>
<protein>
    <submittedName>
        <fullName evidence="8">Ribonuclease E/G</fullName>
    </submittedName>
    <submittedName>
        <fullName evidence="7">Rne/Rng family ribonuclease</fullName>
    </submittedName>
</protein>
<dbReference type="Pfam" id="PF10150">
    <property type="entry name" value="RNase_E_G"/>
    <property type="match status" value="1"/>
</dbReference>
<dbReference type="GO" id="GO:0004540">
    <property type="term" value="F:RNA nuclease activity"/>
    <property type="evidence" value="ECO:0007669"/>
    <property type="project" value="InterPro"/>
</dbReference>
<dbReference type="PANTHER" id="PTHR30001">
    <property type="entry name" value="RIBONUCLEASE"/>
    <property type="match status" value="1"/>
</dbReference>
<evidence type="ECO:0000313" key="10">
    <source>
        <dbReference type="Proteomes" id="UP000435177"/>
    </source>
</evidence>
<dbReference type="OrthoDB" id="9804278at2"/>
<dbReference type="CDD" id="cd04453">
    <property type="entry name" value="S1_RNase_E"/>
    <property type="match status" value="1"/>
</dbReference>
<name>A0A268EG16_9BACL</name>
<dbReference type="GO" id="GO:0006364">
    <property type="term" value="P:rRNA processing"/>
    <property type="evidence" value="ECO:0007669"/>
    <property type="project" value="TreeGrafter"/>
</dbReference>
<feature type="domain" description="S1 motif" evidence="6">
    <location>
        <begin position="38"/>
        <end position="122"/>
    </location>
</feature>
<reference evidence="7 10" key="2">
    <citation type="submission" date="2019-11" db="EMBL/GenBank/DDBJ databases">
        <title>Draft genome sequences of five Paenibacillus species of dairy origin.</title>
        <authorList>
            <person name="Olajide A.M."/>
            <person name="Chen S."/>
            <person name="Lapointe G."/>
        </authorList>
    </citation>
    <scope>NUCLEOTIDE SEQUENCE [LARGE SCALE GENOMIC DNA]</scope>
    <source>
        <strain evidence="7 10">3CS1</strain>
    </source>
</reference>
<dbReference type="GO" id="GO:0046872">
    <property type="term" value="F:metal ion binding"/>
    <property type="evidence" value="ECO:0007669"/>
    <property type="project" value="UniProtKB-KW"/>
</dbReference>
<dbReference type="InterPro" id="IPR012340">
    <property type="entry name" value="NA-bd_OB-fold"/>
</dbReference>
<dbReference type="SMART" id="SM00316">
    <property type="entry name" value="S1"/>
    <property type="match status" value="1"/>
</dbReference>
<dbReference type="EMBL" id="WOAA01000017">
    <property type="protein sequence ID" value="MUG67786.1"/>
    <property type="molecule type" value="Genomic_DNA"/>
</dbReference>
<evidence type="ECO:0000259" key="6">
    <source>
        <dbReference type="PROSITE" id="PS50126"/>
    </source>
</evidence>
<evidence type="ECO:0000313" key="7">
    <source>
        <dbReference type="EMBL" id="MUG67786.1"/>
    </source>
</evidence>
<dbReference type="SUPFAM" id="SSF50249">
    <property type="entry name" value="Nucleic acid-binding proteins"/>
    <property type="match status" value="1"/>
</dbReference>